<evidence type="ECO:0000256" key="8">
    <source>
        <dbReference type="PROSITE-ProRule" id="PRU10052"/>
    </source>
</evidence>
<dbReference type="eggNOG" id="ENOG502QPYK">
    <property type="taxonomic scope" value="Eukaryota"/>
</dbReference>
<dbReference type="KEGG" id="cam:101493222"/>
<evidence type="ECO:0000256" key="1">
    <source>
        <dbReference type="ARBA" id="ARBA00004191"/>
    </source>
</evidence>
<keyword evidence="5 9" id="KW-0378">Hydrolase</keyword>
<dbReference type="AlphaFoldDB" id="A0A1S2YB55"/>
<feature type="signal peptide" evidence="10">
    <location>
        <begin position="1"/>
        <end position="21"/>
    </location>
</feature>
<dbReference type="RefSeq" id="XP_004502247.1">
    <property type="nucleotide sequence ID" value="XM_004502190.1"/>
</dbReference>
<protein>
    <submittedName>
        <fullName evidence="12">Probable polygalacturonase At3g15720</fullName>
    </submittedName>
</protein>
<dbReference type="Proteomes" id="UP000087171">
    <property type="component" value="Chromosome Ca5"/>
</dbReference>
<dbReference type="SMART" id="SM00710">
    <property type="entry name" value="PbH1"/>
    <property type="match status" value="6"/>
</dbReference>
<dbReference type="GO" id="GO:0071555">
    <property type="term" value="P:cell wall organization"/>
    <property type="evidence" value="ECO:0007669"/>
    <property type="project" value="UniProtKB-KW"/>
</dbReference>
<dbReference type="OrthoDB" id="187139at2759"/>
<organism evidence="11 12">
    <name type="scientific">Cicer arietinum</name>
    <name type="common">Chickpea</name>
    <name type="synonym">Garbanzo</name>
    <dbReference type="NCBI Taxonomy" id="3827"/>
    <lineage>
        <taxon>Eukaryota</taxon>
        <taxon>Viridiplantae</taxon>
        <taxon>Streptophyta</taxon>
        <taxon>Embryophyta</taxon>
        <taxon>Tracheophyta</taxon>
        <taxon>Spermatophyta</taxon>
        <taxon>Magnoliopsida</taxon>
        <taxon>eudicotyledons</taxon>
        <taxon>Gunneridae</taxon>
        <taxon>Pentapetalae</taxon>
        <taxon>rosids</taxon>
        <taxon>fabids</taxon>
        <taxon>Fabales</taxon>
        <taxon>Fabaceae</taxon>
        <taxon>Papilionoideae</taxon>
        <taxon>50 kb inversion clade</taxon>
        <taxon>NPAAA clade</taxon>
        <taxon>Hologalegina</taxon>
        <taxon>IRL clade</taxon>
        <taxon>Cicereae</taxon>
        <taxon>Cicer</taxon>
    </lineage>
</organism>
<evidence type="ECO:0000313" key="11">
    <source>
        <dbReference type="Proteomes" id="UP000087171"/>
    </source>
</evidence>
<evidence type="ECO:0000256" key="3">
    <source>
        <dbReference type="ARBA" id="ARBA00022512"/>
    </source>
</evidence>
<dbReference type="Pfam" id="PF00295">
    <property type="entry name" value="Glyco_hydro_28"/>
    <property type="match status" value="1"/>
</dbReference>
<dbReference type="Gene3D" id="2.160.20.10">
    <property type="entry name" value="Single-stranded right-handed beta-helix, Pectin lyase-like"/>
    <property type="match status" value="1"/>
</dbReference>
<keyword evidence="4" id="KW-0964">Secreted</keyword>
<reference evidence="12" key="2">
    <citation type="submission" date="2025-08" db="UniProtKB">
        <authorList>
            <consortium name="RefSeq"/>
        </authorList>
    </citation>
    <scope>IDENTIFICATION</scope>
    <source>
        <tissue evidence="12">Etiolated seedlings</tissue>
    </source>
</reference>
<dbReference type="STRING" id="3827.A0A1S2YB55"/>
<dbReference type="InterPro" id="IPR006626">
    <property type="entry name" value="PbH1"/>
</dbReference>
<evidence type="ECO:0000256" key="4">
    <source>
        <dbReference type="ARBA" id="ARBA00022525"/>
    </source>
</evidence>
<comment type="similarity">
    <text evidence="2 9">Belongs to the glycosyl hydrolase 28 family.</text>
</comment>
<accession>A0A1S2YB55</accession>
<evidence type="ECO:0000256" key="5">
    <source>
        <dbReference type="ARBA" id="ARBA00022801"/>
    </source>
</evidence>
<name>A0A1S2YB55_CICAR</name>
<evidence type="ECO:0000256" key="9">
    <source>
        <dbReference type="RuleBase" id="RU361169"/>
    </source>
</evidence>
<evidence type="ECO:0000313" key="12">
    <source>
        <dbReference type="RefSeq" id="XP_004502247.1"/>
    </source>
</evidence>
<dbReference type="GO" id="GO:0004650">
    <property type="term" value="F:polygalacturonase activity"/>
    <property type="evidence" value="ECO:0007669"/>
    <property type="project" value="InterPro"/>
</dbReference>
<evidence type="ECO:0000256" key="7">
    <source>
        <dbReference type="ARBA" id="ARBA00023316"/>
    </source>
</evidence>
<evidence type="ECO:0000256" key="10">
    <source>
        <dbReference type="SAM" id="SignalP"/>
    </source>
</evidence>
<dbReference type="PANTHER" id="PTHR31375">
    <property type="match status" value="1"/>
</dbReference>
<evidence type="ECO:0000256" key="2">
    <source>
        <dbReference type="ARBA" id="ARBA00008834"/>
    </source>
</evidence>
<dbReference type="GO" id="GO:0005975">
    <property type="term" value="P:carbohydrate metabolic process"/>
    <property type="evidence" value="ECO:0007669"/>
    <property type="project" value="InterPro"/>
</dbReference>
<feature type="active site" evidence="8">
    <location>
        <position position="251"/>
    </location>
</feature>
<sequence>MKGLYIVLTCIISSLASLCVAITHNTNGTFDVLNYGAIGDGSTDDSNAFLKAWTDVCGTTIDTPTMIIPEGKTFLLQPLSFQGPCKSSNVIIELRGNITAPKDIEAWKLEYGKSELLWIQFSTISGLVFNGSGGQINGQGAPWWEKFPKNQEKYRPSALKFTECQNLTVFNSTHLNSPKNHISIHSCKNATIYNLQIIAPEDSPNTDGIDISTSTNIQIMNSTMETGDDCIAINAGSSQINITGIFCGPGHGISVGSLGKGKSYATVEEVYVKNCTFTGTSNGARIKTWKGGSGHAWNINYEDIKLVGVKNPIIIDQNYDPSVFDMTKKRSAVEVKNVTYNNIKGTSINGHAIQFNCDSNIGCTNIVLNNINITNVDKGKTNASCINAHGTYSSCYPPASCLS</sequence>
<keyword evidence="6 9" id="KW-0326">Glycosidase</keyword>
<dbReference type="InterPro" id="IPR011050">
    <property type="entry name" value="Pectin_lyase_fold/virulence"/>
</dbReference>
<gene>
    <name evidence="12" type="primary">LOC101493222</name>
</gene>
<keyword evidence="11" id="KW-1185">Reference proteome</keyword>
<evidence type="ECO:0000256" key="6">
    <source>
        <dbReference type="ARBA" id="ARBA00023295"/>
    </source>
</evidence>
<reference evidence="11" key="1">
    <citation type="journal article" date="2013" name="Nat. Biotechnol.">
        <title>Draft genome sequence of chickpea (Cicer arietinum) provides a resource for trait improvement.</title>
        <authorList>
            <person name="Varshney R.K."/>
            <person name="Song C."/>
            <person name="Saxena R.K."/>
            <person name="Azam S."/>
            <person name="Yu S."/>
            <person name="Sharpe A.G."/>
            <person name="Cannon S."/>
            <person name="Baek J."/>
            <person name="Rosen B.D."/>
            <person name="Tar'an B."/>
            <person name="Millan T."/>
            <person name="Zhang X."/>
            <person name="Ramsay L.D."/>
            <person name="Iwata A."/>
            <person name="Wang Y."/>
            <person name="Nelson W."/>
            <person name="Farmer A.D."/>
            <person name="Gaur P.M."/>
            <person name="Soderlund C."/>
            <person name="Penmetsa R.V."/>
            <person name="Xu C."/>
            <person name="Bharti A.K."/>
            <person name="He W."/>
            <person name="Winter P."/>
            <person name="Zhao S."/>
            <person name="Hane J.K."/>
            <person name="Carrasquilla-Garcia N."/>
            <person name="Condie J.A."/>
            <person name="Upadhyaya H.D."/>
            <person name="Luo M.C."/>
            <person name="Thudi M."/>
            <person name="Gowda C.L."/>
            <person name="Singh N.P."/>
            <person name="Lichtenzveig J."/>
            <person name="Gali K.K."/>
            <person name="Rubio J."/>
            <person name="Nadarajan N."/>
            <person name="Dolezel J."/>
            <person name="Bansal K.C."/>
            <person name="Xu X."/>
            <person name="Edwards D."/>
            <person name="Zhang G."/>
            <person name="Kahl G."/>
            <person name="Gil J."/>
            <person name="Singh K.B."/>
            <person name="Datta S.K."/>
            <person name="Jackson S.A."/>
            <person name="Wang J."/>
            <person name="Cook D.R."/>
        </authorList>
    </citation>
    <scope>NUCLEOTIDE SEQUENCE [LARGE SCALE GENOMIC DNA]</scope>
    <source>
        <strain evidence="11">cv. CDC Frontier</strain>
    </source>
</reference>
<comment type="subcellular location">
    <subcellularLocation>
        <location evidence="1">Secreted</location>
        <location evidence="1">Cell wall</location>
    </subcellularLocation>
</comment>
<dbReference type="SUPFAM" id="SSF51126">
    <property type="entry name" value="Pectin lyase-like"/>
    <property type="match status" value="1"/>
</dbReference>
<dbReference type="PROSITE" id="PS00502">
    <property type="entry name" value="POLYGALACTURONASE"/>
    <property type="match status" value="1"/>
</dbReference>
<dbReference type="GeneID" id="101493222"/>
<dbReference type="InterPro" id="IPR000743">
    <property type="entry name" value="Glyco_hydro_28"/>
</dbReference>
<keyword evidence="7" id="KW-0961">Cell wall biogenesis/degradation</keyword>
<dbReference type="PaxDb" id="3827-XP_004502247.1"/>
<dbReference type="InterPro" id="IPR012334">
    <property type="entry name" value="Pectin_lyas_fold"/>
</dbReference>
<feature type="chain" id="PRO_5010342446" evidence="10">
    <location>
        <begin position="22"/>
        <end position="403"/>
    </location>
</feature>
<proteinExistence type="inferred from homology"/>
<keyword evidence="10" id="KW-0732">Signal</keyword>
<keyword evidence="3" id="KW-0134">Cell wall</keyword>